<dbReference type="PANTHER" id="PTHR43415:SF5">
    <property type="entry name" value="ACETYLTRANSFERASE"/>
    <property type="match status" value="1"/>
</dbReference>
<feature type="domain" description="N-acetyltransferase" evidence="1">
    <location>
        <begin position="14"/>
        <end position="174"/>
    </location>
</feature>
<dbReference type="OrthoDB" id="9795206at2"/>
<reference evidence="3" key="1">
    <citation type="submission" date="2017-04" db="EMBL/GenBank/DDBJ databases">
        <authorList>
            <person name="Song Y."/>
            <person name="Cho B.-K."/>
        </authorList>
    </citation>
    <scope>NUCLEOTIDE SEQUENCE [LARGE SCALE GENOMIC DNA]</scope>
    <source>
        <strain evidence="3">SL1</strain>
    </source>
</reference>
<dbReference type="GO" id="GO:0016747">
    <property type="term" value="F:acyltransferase activity, transferring groups other than amino-acyl groups"/>
    <property type="evidence" value="ECO:0007669"/>
    <property type="project" value="InterPro"/>
</dbReference>
<accession>A0A2U8DPE6</accession>
<dbReference type="CDD" id="cd04301">
    <property type="entry name" value="NAT_SF"/>
    <property type="match status" value="1"/>
</dbReference>
<dbReference type="Gene3D" id="3.40.630.30">
    <property type="match status" value="1"/>
</dbReference>
<dbReference type="InterPro" id="IPR016181">
    <property type="entry name" value="Acyl_CoA_acyltransferase"/>
</dbReference>
<dbReference type="Pfam" id="PF13302">
    <property type="entry name" value="Acetyltransf_3"/>
    <property type="match status" value="1"/>
</dbReference>
<dbReference type="InterPro" id="IPR000182">
    <property type="entry name" value="GNAT_dom"/>
</dbReference>
<evidence type="ECO:0000313" key="3">
    <source>
        <dbReference type="Proteomes" id="UP000244910"/>
    </source>
</evidence>
<protein>
    <submittedName>
        <fullName evidence="2">N-acetyltransferase</fullName>
    </submittedName>
</protein>
<name>A0A2U8DPE6_9CLOT</name>
<dbReference type="Proteomes" id="UP000244910">
    <property type="component" value="Chromosome"/>
</dbReference>
<gene>
    <name evidence="2" type="ORF">B9W14_06210</name>
</gene>
<proteinExistence type="predicted"/>
<sequence length="185" mass="21926">MYTNLKSLLKTERLRLTSLNEKDILSMEQWYNNVDFLRLYDMTMAFPKSSAQLYEMLNEKRKSNNSYIFAIRTLEEDKFIGVAGFENILWNNGTSVVFIGLGDEECRGKGYGKEAMQMLLNFGFQELNLHRIQLDVLSYNKAAIKLYESLGFKREGVYREFIHRDGKRYDMYLYGLLRYEAENYM</sequence>
<dbReference type="SUPFAM" id="SSF55729">
    <property type="entry name" value="Acyl-CoA N-acyltransferases (Nat)"/>
    <property type="match status" value="1"/>
</dbReference>
<dbReference type="AlphaFoldDB" id="A0A2U8DPE6"/>
<keyword evidence="2" id="KW-0808">Transferase</keyword>
<dbReference type="EMBL" id="CP020953">
    <property type="protein sequence ID" value="AWI04104.1"/>
    <property type="molecule type" value="Genomic_DNA"/>
</dbReference>
<organism evidence="2 3">
    <name type="scientific">Clostridium drakei</name>
    <dbReference type="NCBI Taxonomy" id="332101"/>
    <lineage>
        <taxon>Bacteria</taxon>
        <taxon>Bacillati</taxon>
        <taxon>Bacillota</taxon>
        <taxon>Clostridia</taxon>
        <taxon>Eubacteriales</taxon>
        <taxon>Clostridiaceae</taxon>
        <taxon>Clostridium</taxon>
    </lineage>
</organism>
<keyword evidence="3" id="KW-1185">Reference proteome</keyword>
<dbReference type="PANTHER" id="PTHR43415">
    <property type="entry name" value="SPERMIDINE N(1)-ACETYLTRANSFERASE"/>
    <property type="match status" value="1"/>
</dbReference>
<dbReference type="PROSITE" id="PS51186">
    <property type="entry name" value="GNAT"/>
    <property type="match status" value="1"/>
</dbReference>
<evidence type="ECO:0000259" key="1">
    <source>
        <dbReference type="PROSITE" id="PS51186"/>
    </source>
</evidence>
<dbReference type="KEGG" id="cdrk:B9W14_06210"/>
<dbReference type="RefSeq" id="WP_032077553.1">
    <property type="nucleotide sequence ID" value="NZ_CP020953.1"/>
</dbReference>
<evidence type="ECO:0000313" key="2">
    <source>
        <dbReference type="EMBL" id="AWI04104.1"/>
    </source>
</evidence>